<name>A0A6A4NLQ9_LUPAL</name>
<dbReference type="AlphaFoldDB" id="A0A6A4NLQ9"/>
<keyword evidence="1" id="KW-1133">Transmembrane helix</keyword>
<reference evidence="3" key="1">
    <citation type="journal article" date="2020" name="Nat. Commun.">
        <title>Genome sequence of the cluster root forming white lupin.</title>
        <authorList>
            <person name="Hufnagel B."/>
            <person name="Marques A."/>
            <person name="Soriano A."/>
            <person name="Marques L."/>
            <person name="Divol F."/>
            <person name="Doumas P."/>
            <person name="Sallet E."/>
            <person name="Mancinotti D."/>
            <person name="Carrere S."/>
            <person name="Marande W."/>
            <person name="Arribat S."/>
            <person name="Keller J."/>
            <person name="Huneau C."/>
            <person name="Blein T."/>
            <person name="Aime D."/>
            <person name="Laguerre M."/>
            <person name="Taylor J."/>
            <person name="Schubert V."/>
            <person name="Nelson M."/>
            <person name="Geu-Flores F."/>
            <person name="Crespi M."/>
            <person name="Gallardo-Guerrero K."/>
            <person name="Delaux P.-M."/>
            <person name="Salse J."/>
            <person name="Berges H."/>
            <person name="Guyot R."/>
            <person name="Gouzy J."/>
            <person name="Peret B."/>
        </authorList>
    </citation>
    <scope>NUCLEOTIDE SEQUENCE [LARGE SCALE GENOMIC DNA]</scope>
    <source>
        <strain evidence="3">cv. Amiga</strain>
    </source>
</reference>
<evidence type="ECO:0000313" key="3">
    <source>
        <dbReference type="Proteomes" id="UP000447434"/>
    </source>
</evidence>
<evidence type="ECO:0000256" key="1">
    <source>
        <dbReference type="SAM" id="Phobius"/>
    </source>
</evidence>
<keyword evidence="3" id="KW-1185">Reference proteome</keyword>
<keyword evidence="1" id="KW-0812">Transmembrane</keyword>
<sequence>MFSLLLCCVIYISLYSLALYISLNLLQINFVLGSGILNPCFLVEPTWGSYIVKDINDLWLILIIISIFYVLMWVLLKCTR</sequence>
<comment type="caution">
    <text evidence="2">The sequence shown here is derived from an EMBL/GenBank/DDBJ whole genome shotgun (WGS) entry which is preliminary data.</text>
</comment>
<gene>
    <name evidence="2" type="ORF">Lalb_Chr19g0135471</name>
</gene>
<evidence type="ECO:0000313" key="2">
    <source>
        <dbReference type="EMBL" id="KAE9593033.1"/>
    </source>
</evidence>
<protein>
    <submittedName>
        <fullName evidence="2">Uncharacterized protein</fullName>
    </submittedName>
</protein>
<dbReference type="Proteomes" id="UP000447434">
    <property type="component" value="Chromosome 19"/>
</dbReference>
<proteinExistence type="predicted"/>
<organism evidence="2 3">
    <name type="scientific">Lupinus albus</name>
    <name type="common">White lupine</name>
    <name type="synonym">Lupinus termis</name>
    <dbReference type="NCBI Taxonomy" id="3870"/>
    <lineage>
        <taxon>Eukaryota</taxon>
        <taxon>Viridiplantae</taxon>
        <taxon>Streptophyta</taxon>
        <taxon>Embryophyta</taxon>
        <taxon>Tracheophyta</taxon>
        <taxon>Spermatophyta</taxon>
        <taxon>Magnoliopsida</taxon>
        <taxon>eudicotyledons</taxon>
        <taxon>Gunneridae</taxon>
        <taxon>Pentapetalae</taxon>
        <taxon>rosids</taxon>
        <taxon>fabids</taxon>
        <taxon>Fabales</taxon>
        <taxon>Fabaceae</taxon>
        <taxon>Papilionoideae</taxon>
        <taxon>50 kb inversion clade</taxon>
        <taxon>genistoids sensu lato</taxon>
        <taxon>core genistoids</taxon>
        <taxon>Genisteae</taxon>
        <taxon>Lupinus</taxon>
    </lineage>
</organism>
<accession>A0A6A4NLQ9</accession>
<feature type="transmembrane region" description="Helical" evidence="1">
    <location>
        <begin position="58"/>
        <end position="76"/>
    </location>
</feature>
<dbReference type="EMBL" id="WOCE01000019">
    <property type="protein sequence ID" value="KAE9593033.1"/>
    <property type="molecule type" value="Genomic_DNA"/>
</dbReference>
<keyword evidence="1" id="KW-0472">Membrane</keyword>